<dbReference type="GO" id="GO:0005829">
    <property type="term" value="C:cytosol"/>
    <property type="evidence" value="ECO:0007669"/>
    <property type="project" value="TreeGrafter"/>
</dbReference>
<proteinExistence type="inferred from homology"/>
<feature type="non-terminal residue" evidence="5">
    <location>
        <position position="178"/>
    </location>
</feature>
<dbReference type="Pfam" id="PF00491">
    <property type="entry name" value="Arginase"/>
    <property type="match status" value="1"/>
</dbReference>
<dbReference type="EMBL" id="JAHESF010000017">
    <property type="protein sequence ID" value="MBT1698787.1"/>
    <property type="molecule type" value="Genomic_DNA"/>
</dbReference>
<gene>
    <name evidence="5" type="ORF">KK083_17980</name>
</gene>
<name>A0AAP2DPW8_9BACT</name>
<organism evidence="5 6">
    <name type="scientific">Chryseosolibacter histidini</name>
    <dbReference type="NCBI Taxonomy" id="2782349"/>
    <lineage>
        <taxon>Bacteria</taxon>
        <taxon>Pseudomonadati</taxon>
        <taxon>Bacteroidota</taxon>
        <taxon>Cytophagia</taxon>
        <taxon>Cytophagales</taxon>
        <taxon>Chryseotaleaceae</taxon>
        <taxon>Chryseosolibacter</taxon>
    </lineage>
</organism>
<accession>A0AAP2DPW8</accession>
<sequence>MNIAVIFAPYDSGHYKKRLALGAVALSEYLEKRLLSVGHSVSKKEIVIDTAFPREVTTSFDVIRAVSTAVSKAESQGAFPIVFSGNCNASAVGTLSGLKEKPGVIWFDCHGDFNTPETTTGGFLDGMAISIVTGDCWGALAASVPGFVPTAENCVVQVGSRDILSLKHISEPTRQQAR</sequence>
<evidence type="ECO:0000313" key="6">
    <source>
        <dbReference type="Proteomes" id="UP001319200"/>
    </source>
</evidence>
<comment type="caution">
    <text evidence="5">The sequence shown here is derived from an EMBL/GenBank/DDBJ whole genome shotgun (WGS) entry which is preliminary data.</text>
</comment>
<keyword evidence="1" id="KW-0479">Metal-binding</keyword>
<comment type="similarity">
    <text evidence="4">Belongs to the arginase family.</text>
</comment>
<dbReference type="Proteomes" id="UP001319200">
    <property type="component" value="Unassembled WGS sequence"/>
</dbReference>
<dbReference type="PANTHER" id="PTHR43782:SF3">
    <property type="entry name" value="ARGINASE"/>
    <property type="match status" value="1"/>
</dbReference>
<dbReference type="InterPro" id="IPR006035">
    <property type="entry name" value="Ureohydrolase"/>
</dbReference>
<evidence type="ECO:0000256" key="2">
    <source>
        <dbReference type="ARBA" id="ARBA00022801"/>
    </source>
</evidence>
<reference evidence="5 6" key="1">
    <citation type="submission" date="2021-05" db="EMBL/GenBank/DDBJ databases">
        <title>A Polyphasic approach of four new species of the genus Ohtaekwangia: Ohtaekwangia histidinii sp. nov., Ohtaekwangia cretensis sp. nov., Ohtaekwangia indiensis sp. nov., Ohtaekwangia reichenbachii sp. nov. from diverse environment.</title>
        <authorList>
            <person name="Octaviana S."/>
        </authorList>
    </citation>
    <scope>NUCLEOTIDE SEQUENCE [LARGE SCALE GENOMIC DNA]</scope>
    <source>
        <strain evidence="5 6">PWU4</strain>
    </source>
</reference>
<evidence type="ECO:0000256" key="1">
    <source>
        <dbReference type="ARBA" id="ARBA00022723"/>
    </source>
</evidence>
<keyword evidence="3" id="KW-0464">Manganese</keyword>
<dbReference type="AlphaFoldDB" id="A0AAP2DPW8"/>
<dbReference type="GO" id="GO:0004053">
    <property type="term" value="F:arginase activity"/>
    <property type="evidence" value="ECO:0007669"/>
    <property type="project" value="TreeGrafter"/>
</dbReference>
<keyword evidence="2" id="KW-0378">Hydrolase</keyword>
<dbReference type="PANTHER" id="PTHR43782">
    <property type="entry name" value="ARGINASE"/>
    <property type="match status" value="1"/>
</dbReference>
<dbReference type="SUPFAM" id="SSF52768">
    <property type="entry name" value="Arginase/deacetylase"/>
    <property type="match status" value="1"/>
</dbReference>
<dbReference type="GO" id="GO:0030145">
    <property type="term" value="F:manganese ion binding"/>
    <property type="evidence" value="ECO:0007669"/>
    <property type="project" value="TreeGrafter"/>
</dbReference>
<dbReference type="RefSeq" id="WP_254165589.1">
    <property type="nucleotide sequence ID" value="NZ_JAHESF010000017.1"/>
</dbReference>
<dbReference type="Gene3D" id="3.40.800.10">
    <property type="entry name" value="Ureohydrolase domain"/>
    <property type="match status" value="1"/>
</dbReference>
<protein>
    <submittedName>
        <fullName evidence="5">Arginase family protein</fullName>
    </submittedName>
</protein>
<dbReference type="PROSITE" id="PS51409">
    <property type="entry name" value="ARGINASE_2"/>
    <property type="match status" value="1"/>
</dbReference>
<dbReference type="InterPro" id="IPR023696">
    <property type="entry name" value="Ureohydrolase_dom_sf"/>
</dbReference>
<evidence type="ECO:0000256" key="4">
    <source>
        <dbReference type="PROSITE-ProRule" id="PRU00742"/>
    </source>
</evidence>
<evidence type="ECO:0000256" key="3">
    <source>
        <dbReference type="ARBA" id="ARBA00023211"/>
    </source>
</evidence>
<keyword evidence="6" id="KW-1185">Reference proteome</keyword>
<evidence type="ECO:0000313" key="5">
    <source>
        <dbReference type="EMBL" id="MBT1698787.1"/>
    </source>
</evidence>